<dbReference type="RefSeq" id="WP_354696046.1">
    <property type="nucleotide sequence ID" value="NZ_JAZHOG010000009.1"/>
</dbReference>
<dbReference type="AlphaFoldDB" id="A0AAW9RIP9"/>
<dbReference type="Gene3D" id="3.10.129.10">
    <property type="entry name" value="Hotdog Thioesterase"/>
    <property type="match status" value="1"/>
</dbReference>
<evidence type="ECO:0000313" key="2">
    <source>
        <dbReference type="Proteomes" id="UP001359886"/>
    </source>
</evidence>
<protein>
    <submittedName>
        <fullName evidence="1">Uncharacterized protein</fullName>
    </submittedName>
</protein>
<dbReference type="Proteomes" id="UP001359886">
    <property type="component" value="Unassembled WGS sequence"/>
</dbReference>
<organism evidence="1 2">
    <name type="scientific">Elongatibacter sediminis</name>
    <dbReference type="NCBI Taxonomy" id="3119006"/>
    <lineage>
        <taxon>Bacteria</taxon>
        <taxon>Pseudomonadati</taxon>
        <taxon>Pseudomonadota</taxon>
        <taxon>Gammaproteobacteria</taxon>
        <taxon>Chromatiales</taxon>
        <taxon>Wenzhouxiangellaceae</taxon>
        <taxon>Elongatibacter</taxon>
    </lineage>
</organism>
<dbReference type="InterPro" id="IPR029069">
    <property type="entry name" value="HotDog_dom_sf"/>
</dbReference>
<evidence type="ECO:0000313" key="1">
    <source>
        <dbReference type="EMBL" id="MEJ8568723.1"/>
    </source>
</evidence>
<gene>
    <name evidence="1" type="ORF">V3330_13905</name>
</gene>
<proteinExistence type="predicted"/>
<name>A0AAW9RIP9_9GAMM</name>
<reference evidence="1 2" key="1">
    <citation type="submission" date="2024-02" db="EMBL/GenBank/DDBJ databases">
        <title>A novel Wenzhouxiangellaceae bacterium, isolated from coastal sediments.</title>
        <authorList>
            <person name="Du Z.-J."/>
            <person name="Ye Y.-Q."/>
            <person name="Zhang X.-Y."/>
        </authorList>
    </citation>
    <scope>NUCLEOTIDE SEQUENCE [LARGE SCALE GENOMIC DNA]</scope>
    <source>
        <strain evidence="1 2">CH-27</strain>
    </source>
</reference>
<sequence length="240" mass="25266">MSGEAAILHIASRFCGPPQSGNGGYVSGSLAAFVTGDCRVRLLRPPPLERDLVVHTDADGVTLMDGPDLIARAQPHTLDLTPPAAPEFEEAVSRSRHYPGLSRHAFGTCFVCGPDRAVGDGLRIFPGPGDDGRVACTWVPDASLCDDHGQVLAPFVWAALDCPGGWAWISGGDRVAVLGEFAVHIDGTLHSGEDYIIVGWTIGDDGRKHHCGSALYSATGKPLAWAASTWFDVVPAQMGA</sequence>
<dbReference type="EMBL" id="JAZHOG010000009">
    <property type="protein sequence ID" value="MEJ8568723.1"/>
    <property type="molecule type" value="Genomic_DNA"/>
</dbReference>
<comment type="caution">
    <text evidence="1">The sequence shown here is derived from an EMBL/GenBank/DDBJ whole genome shotgun (WGS) entry which is preliminary data.</text>
</comment>
<dbReference type="SUPFAM" id="SSF54637">
    <property type="entry name" value="Thioesterase/thiol ester dehydrase-isomerase"/>
    <property type="match status" value="1"/>
</dbReference>
<keyword evidence="2" id="KW-1185">Reference proteome</keyword>
<accession>A0AAW9RIP9</accession>